<accession>A0ABS2TVX6</accession>
<dbReference type="InterPro" id="IPR029051">
    <property type="entry name" value="DUF4352"/>
</dbReference>
<evidence type="ECO:0000256" key="3">
    <source>
        <dbReference type="SAM" id="SignalP"/>
    </source>
</evidence>
<keyword evidence="6" id="KW-1185">Reference proteome</keyword>
<keyword evidence="1 3" id="KW-0732">Signal</keyword>
<feature type="compositionally biased region" description="Low complexity" evidence="2">
    <location>
        <begin position="30"/>
        <end position="59"/>
    </location>
</feature>
<gene>
    <name evidence="5" type="ORF">ITX44_23750</name>
</gene>
<evidence type="ECO:0000256" key="2">
    <source>
        <dbReference type="SAM" id="MobiDB-lite"/>
    </source>
</evidence>
<comment type="caution">
    <text evidence="5">The sequence shown here is derived from an EMBL/GenBank/DDBJ whole genome shotgun (WGS) entry which is preliminary data.</text>
</comment>
<feature type="signal peptide" evidence="3">
    <location>
        <begin position="1"/>
        <end position="27"/>
    </location>
</feature>
<dbReference type="Proteomes" id="UP000749040">
    <property type="component" value="Unassembled WGS sequence"/>
</dbReference>
<reference evidence="5 6" key="1">
    <citation type="submission" date="2021-01" db="EMBL/GenBank/DDBJ databases">
        <title>Streptomyces acididurans sp. nov., isolated from a peat swamp forest soil.</title>
        <authorList>
            <person name="Chantavorakit T."/>
            <person name="Duangmal K."/>
        </authorList>
    </citation>
    <scope>NUCLEOTIDE SEQUENCE [LARGE SCALE GENOMIC DNA]</scope>
    <source>
        <strain evidence="5 6">KK5PA1</strain>
    </source>
</reference>
<evidence type="ECO:0000313" key="6">
    <source>
        <dbReference type="Proteomes" id="UP000749040"/>
    </source>
</evidence>
<dbReference type="EMBL" id="JADKYB010000013">
    <property type="protein sequence ID" value="MBM9507498.1"/>
    <property type="molecule type" value="Genomic_DNA"/>
</dbReference>
<evidence type="ECO:0000259" key="4">
    <source>
        <dbReference type="Pfam" id="PF11611"/>
    </source>
</evidence>
<proteinExistence type="predicted"/>
<dbReference type="PROSITE" id="PS51257">
    <property type="entry name" value="PROKAR_LIPOPROTEIN"/>
    <property type="match status" value="1"/>
</dbReference>
<dbReference type="Pfam" id="PF11611">
    <property type="entry name" value="DUF4352"/>
    <property type="match status" value="1"/>
</dbReference>
<feature type="domain" description="DUF4352" evidence="4">
    <location>
        <begin position="79"/>
        <end position="183"/>
    </location>
</feature>
<protein>
    <submittedName>
        <fullName evidence="5">DUF4352 domain-containing protein</fullName>
    </submittedName>
</protein>
<organism evidence="5 6">
    <name type="scientific">Actinacidiphila acididurans</name>
    <dbReference type="NCBI Taxonomy" id="2784346"/>
    <lineage>
        <taxon>Bacteria</taxon>
        <taxon>Bacillati</taxon>
        <taxon>Actinomycetota</taxon>
        <taxon>Actinomycetes</taxon>
        <taxon>Kitasatosporales</taxon>
        <taxon>Streptomycetaceae</taxon>
        <taxon>Actinacidiphila</taxon>
    </lineage>
</organism>
<dbReference type="RefSeq" id="WP_205359360.1">
    <property type="nucleotide sequence ID" value="NZ_JADKYB010000013.1"/>
</dbReference>
<evidence type="ECO:0000256" key="1">
    <source>
        <dbReference type="ARBA" id="ARBA00022729"/>
    </source>
</evidence>
<feature type="chain" id="PRO_5047093450" evidence="3">
    <location>
        <begin position="28"/>
        <end position="198"/>
    </location>
</feature>
<feature type="region of interest" description="Disordered" evidence="2">
    <location>
        <begin position="25"/>
        <end position="59"/>
    </location>
</feature>
<name>A0ABS2TVX6_9ACTN</name>
<dbReference type="InterPro" id="IPR029050">
    <property type="entry name" value="Immunoprotect_excell_Ig-like"/>
</dbReference>
<evidence type="ECO:0000313" key="5">
    <source>
        <dbReference type="EMBL" id="MBM9507498.1"/>
    </source>
</evidence>
<sequence>MRRIGVTITTATLVVLLAACNSGGTSVNNTPDKATTKAAAPTKKAVAPTAKPTTAKPKPAVAHVGDTLTVHGYENGSQLAVTLVKWLPTAKSSDEFMTPDAGKRYAAAQIRITNTGTAAYSDSPSNGAQVADGSGQRFDSTFADVTAGPSMASSVTLKPGDKALGWITFEVPKASTITAVQFTMDSGFADEVGEWRIP</sequence>
<dbReference type="Gene3D" id="2.60.40.1240">
    <property type="match status" value="1"/>
</dbReference>